<feature type="compositionally biased region" description="Polar residues" evidence="1">
    <location>
        <begin position="144"/>
        <end position="159"/>
    </location>
</feature>
<evidence type="ECO:0000256" key="1">
    <source>
        <dbReference type="SAM" id="MobiDB-lite"/>
    </source>
</evidence>
<name>A0A0W0G511_MONRR</name>
<keyword evidence="2" id="KW-0808">Transferase</keyword>
<sequence length="192" mass="22087">MPTANSQTTTTTAHTLPHRLNSGNLLNLRTYAPIPIAAIPVDTPHNLPFTRPSTIDHRFEIWNPPFVIEEVDYAAEAPDVCEAPCCYTPKQGNRRPVGVLCCHHPDMVDETIEYYVCKQCYGLRHHFCGMEVKKRWRIDEPTLGNEQRGPSNAASQPTTRNEDPQVVDWWKDPDEWAEWRRTDGPRKRPRTD</sequence>
<evidence type="ECO:0000313" key="2">
    <source>
        <dbReference type="EMBL" id="KTB43638.1"/>
    </source>
</evidence>
<gene>
    <name evidence="2" type="ORF">WG66_3787</name>
</gene>
<reference evidence="2 3" key="1">
    <citation type="submission" date="2015-12" db="EMBL/GenBank/DDBJ databases">
        <title>Draft genome sequence of Moniliophthora roreri, the causal agent of frosty pod rot of cacao.</title>
        <authorList>
            <person name="Aime M.C."/>
            <person name="Diaz-Valderrama J.R."/>
            <person name="Kijpornyongpan T."/>
            <person name="Phillips-Mora W."/>
        </authorList>
    </citation>
    <scope>NUCLEOTIDE SEQUENCE [LARGE SCALE GENOMIC DNA]</scope>
    <source>
        <strain evidence="2 3">MCA 2952</strain>
    </source>
</reference>
<dbReference type="AlphaFoldDB" id="A0A0W0G511"/>
<protein>
    <submittedName>
        <fullName evidence="2">Putative PLP-dependent transferase</fullName>
    </submittedName>
</protein>
<dbReference type="GO" id="GO:0016740">
    <property type="term" value="F:transferase activity"/>
    <property type="evidence" value="ECO:0007669"/>
    <property type="project" value="UniProtKB-KW"/>
</dbReference>
<comment type="caution">
    <text evidence="2">The sequence shown here is derived from an EMBL/GenBank/DDBJ whole genome shotgun (WGS) entry which is preliminary data.</text>
</comment>
<dbReference type="EMBL" id="LATX01001125">
    <property type="protein sequence ID" value="KTB43638.1"/>
    <property type="molecule type" value="Genomic_DNA"/>
</dbReference>
<accession>A0A0W0G511</accession>
<dbReference type="Proteomes" id="UP000054988">
    <property type="component" value="Unassembled WGS sequence"/>
</dbReference>
<organism evidence="2 3">
    <name type="scientific">Moniliophthora roreri</name>
    <name type="common">Frosty pod rot fungus</name>
    <name type="synonym">Monilia roreri</name>
    <dbReference type="NCBI Taxonomy" id="221103"/>
    <lineage>
        <taxon>Eukaryota</taxon>
        <taxon>Fungi</taxon>
        <taxon>Dikarya</taxon>
        <taxon>Basidiomycota</taxon>
        <taxon>Agaricomycotina</taxon>
        <taxon>Agaricomycetes</taxon>
        <taxon>Agaricomycetidae</taxon>
        <taxon>Agaricales</taxon>
        <taxon>Marasmiineae</taxon>
        <taxon>Marasmiaceae</taxon>
        <taxon>Moniliophthora</taxon>
    </lineage>
</organism>
<evidence type="ECO:0000313" key="3">
    <source>
        <dbReference type="Proteomes" id="UP000054988"/>
    </source>
</evidence>
<feature type="region of interest" description="Disordered" evidence="1">
    <location>
        <begin position="141"/>
        <end position="169"/>
    </location>
</feature>
<proteinExistence type="predicted"/>